<gene>
    <name evidence="1" type="ORF">FYJ76_14265</name>
</gene>
<evidence type="ECO:0000313" key="2">
    <source>
        <dbReference type="Proteomes" id="UP000431913"/>
    </source>
</evidence>
<accession>A0A6I2UCH2</accession>
<proteinExistence type="predicted"/>
<dbReference type="Proteomes" id="UP000431913">
    <property type="component" value="Unassembled WGS sequence"/>
</dbReference>
<evidence type="ECO:0008006" key="3">
    <source>
        <dbReference type="Google" id="ProtNLM"/>
    </source>
</evidence>
<evidence type="ECO:0000313" key="1">
    <source>
        <dbReference type="EMBL" id="MST93081.1"/>
    </source>
</evidence>
<comment type="caution">
    <text evidence="1">The sequence shown here is derived from an EMBL/GenBank/DDBJ whole genome shotgun (WGS) entry which is preliminary data.</text>
</comment>
<protein>
    <recommendedName>
        <fullName evidence="3">Phage portal protein</fullName>
    </recommendedName>
</protein>
<dbReference type="AlphaFoldDB" id="A0A6I2UCH2"/>
<organism evidence="1 2">
    <name type="scientific">Ruthenibacterium lactatiformans</name>
    <dbReference type="NCBI Taxonomy" id="1550024"/>
    <lineage>
        <taxon>Bacteria</taxon>
        <taxon>Bacillati</taxon>
        <taxon>Bacillota</taxon>
        <taxon>Clostridia</taxon>
        <taxon>Eubacteriales</taxon>
        <taxon>Oscillospiraceae</taxon>
        <taxon>Ruthenibacterium</taxon>
    </lineage>
</organism>
<reference evidence="1 2" key="1">
    <citation type="submission" date="2019-08" db="EMBL/GenBank/DDBJ databases">
        <title>In-depth cultivation of the pig gut microbiome towards novel bacterial diversity and tailored functional studies.</title>
        <authorList>
            <person name="Wylensek D."/>
            <person name="Hitch T.C.A."/>
            <person name="Clavel T."/>
        </authorList>
    </citation>
    <scope>NUCLEOTIDE SEQUENCE [LARGE SCALE GENOMIC DNA]</scope>
    <source>
        <strain evidence="1 2">WCA3-601-WT-6J</strain>
    </source>
</reference>
<dbReference type="RefSeq" id="WP_119980883.1">
    <property type="nucleotide sequence ID" value="NZ_CAOJUJ010000024.1"/>
</dbReference>
<dbReference type="EMBL" id="VUNJ01000019">
    <property type="protein sequence ID" value="MST93081.1"/>
    <property type="molecule type" value="Genomic_DNA"/>
</dbReference>
<sequence>MSIVKALFDQSVISTDECFGQPDVTSQEMRDAINAWRDTYLKREGDKASDPCMRMAYVIVHKLQKGVFAEYSSDILDKEKTAKGKWMDRNLSQLDLIRDSILQWMLIGGECWVKPVPRPGPDGSTIFAPLLVHRTDAVILAREPDGRVTSIVTAEHTARGSQYYTLLERRTVDANGYLTIENKLYASFDRGTLGVRTALSKLDRYAQLPDLYTYPVPVGGVGMTPLRVPLANCVDGSMDAISIYEPAMGLIRNIDQNEKQLNDEFELARHRLIAPAEMLKTGRDGRRTLDDSVFVALKDIHSDLAPTAFTPQLRDEPYERREQKYLRAIENQIGLKRGMLSDAQEVEKTAFEVASTAGDYNLSLLDLQQVWFDGVREYLTLCDTLGKMYRYCDQSAWDVTEQLAITWGNGVLYDPDRELETDLRLVAAQLLKPEIAVARHFDQPWADEEDLKNVREKYMPAMEELEPEA</sequence>
<name>A0A6I2UCH2_9FIRM</name>